<dbReference type="AlphaFoldDB" id="A0A2C8ZGP9"/>
<dbReference type="SUPFAM" id="SSF47240">
    <property type="entry name" value="Ferritin-like"/>
    <property type="match status" value="1"/>
</dbReference>
<dbReference type="InterPro" id="IPR008331">
    <property type="entry name" value="Ferritin_DPS_dom"/>
</dbReference>
<gene>
    <name evidence="5" type="ORF">SAMN06296378_1289</name>
</gene>
<dbReference type="PRINTS" id="PR01346">
    <property type="entry name" value="HELNAPAPROT"/>
</dbReference>
<protein>
    <submittedName>
        <fullName evidence="5">Starvation-inducible DNA-binding protein</fullName>
    </submittedName>
</protein>
<dbReference type="OrthoDB" id="9797687at2"/>
<dbReference type="GO" id="GO:0003677">
    <property type="term" value="F:DNA binding"/>
    <property type="evidence" value="ECO:0007669"/>
    <property type="project" value="UniProtKB-KW"/>
</dbReference>
<dbReference type="Pfam" id="PF00210">
    <property type="entry name" value="Ferritin"/>
    <property type="match status" value="1"/>
</dbReference>
<dbReference type="InterPro" id="IPR009078">
    <property type="entry name" value="Ferritin-like_SF"/>
</dbReference>
<dbReference type="InterPro" id="IPR012347">
    <property type="entry name" value="Ferritin-like"/>
</dbReference>
<reference evidence="5 6" key="1">
    <citation type="submission" date="2017-09" db="EMBL/GenBank/DDBJ databases">
        <authorList>
            <person name="Ehlers B."/>
            <person name="Leendertz F.H."/>
        </authorList>
    </citation>
    <scope>NUCLEOTIDE SEQUENCE [LARGE SCALE GENOMIC DNA]</scope>
    <source>
        <strain evidence="5 6">CGMCC 1.05381</strain>
    </source>
</reference>
<feature type="domain" description="Ferritin/DPS" evidence="4">
    <location>
        <begin position="39"/>
        <end position="172"/>
    </location>
</feature>
<evidence type="ECO:0000256" key="3">
    <source>
        <dbReference type="SAM" id="MobiDB-lite"/>
    </source>
</evidence>
<dbReference type="EMBL" id="OCST01000003">
    <property type="protein sequence ID" value="SOE63872.1"/>
    <property type="molecule type" value="Genomic_DNA"/>
</dbReference>
<dbReference type="Gene3D" id="1.20.1260.10">
    <property type="match status" value="1"/>
</dbReference>
<dbReference type="PANTHER" id="PTHR42932:SF2">
    <property type="entry name" value="DNA PROTECTION DURING STARVATION PROTEIN 1"/>
    <property type="match status" value="1"/>
</dbReference>
<dbReference type="RefSeq" id="WP_097060442.1">
    <property type="nucleotide sequence ID" value="NZ_BMLC01000001.1"/>
</dbReference>
<dbReference type="PANTHER" id="PTHR42932">
    <property type="entry name" value="GENERAL STRESS PROTEIN 20U"/>
    <property type="match status" value="1"/>
</dbReference>
<dbReference type="InterPro" id="IPR002177">
    <property type="entry name" value="DPS_DNA-bd"/>
</dbReference>
<accession>A0A2C8ZGP9</accession>
<proteinExistence type="inferred from homology"/>
<name>A0A2C8ZGP9_9MICO</name>
<evidence type="ECO:0000259" key="4">
    <source>
        <dbReference type="Pfam" id="PF00210"/>
    </source>
</evidence>
<keyword evidence="6" id="KW-1185">Reference proteome</keyword>
<evidence type="ECO:0000313" key="5">
    <source>
        <dbReference type="EMBL" id="SOE63872.1"/>
    </source>
</evidence>
<evidence type="ECO:0000256" key="2">
    <source>
        <dbReference type="RuleBase" id="RU003875"/>
    </source>
</evidence>
<keyword evidence="5" id="KW-0238">DNA-binding</keyword>
<dbReference type="GO" id="GO:0008199">
    <property type="term" value="F:ferric iron binding"/>
    <property type="evidence" value="ECO:0007669"/>
    <property type="project" value="InterPro"/>
</dbReference>
<dbReference type="Proteomes" id="UP000219440">
    <property type="component" value="Unassembled WGS sequence"/>
</dbReference>
<feature type="region of interest" description="Disordered" evidence="3">
    <location>
        <begin position="1"/>
        <end position="30"/>
    </location>
</feature>
<comment type="similarity">
    <text evidence="1 2">Belongs to the Dps family.</text>
</comment>
<evidence type="ECO:0000256" key="1">
    <source>
        <dbReference type="ARBA" id="ARBA00009497"/>
    </source>
</evidence>
<dbReference type="CDD" id="cd01043">
    <property type="entry name" value="DPS"/>
    <property type="match status" value="1"/>
</dbReference>
<organism evidence="5 6">
    <name type="scientific">Salinibacterium xinjiangense</name>
    <dbReference type="NCBI Taxonomy" id="386302"/>
    <lineage>
        <taxon>Bacteria</taxon>
        <taxon>Bacillati</taxon>
        <taxon>Actinomycetota</taxon>
        <taxon>Actinomycetes</taxon>
        <taxon>Micrococcales</taxon>
        <taxon>Microbacteriaceae</taxon>
        <taxon>Salinibacterium</taxon>
    </lineage>
</organism>
<dbReference type="PIRSF" id="PIRSF005900">
    <property type="entry name" value="Dps"/>
    <property type="match status" value="1"/>
</dbReference>
<evidence type="ECO:0000313" key="6">
    <source>
        <dbReference type="Proteomes" id="UP000219440"/>
    </source>
</evidence>
<sequence length="181" mass="20082">MTTSNARDTKAPTGSGARVTRRQNAEHGFTASKTLTDDMQKVLVDLLELQIQGKQAHWNVVGRNFRDTHRILDEIIDETREFSDAIAERMRALHGIPDGRSDTIAGTTSLPEYPAGEIDTTETVDLVTIRLEATVATMRGVHDEVDNEDPTSADILHGIIEKLEQFAWMVSAENRTPATKK</sequence>